<sequence>MMKSSIVTKFLAVAAAVLCVYAGPASAQDGGELSEKTVNVITGFALTTIPSEIKRPDGSVMKIDKSDLSKIVVPVDDARRVIKVARLSAHAQMCDLPQLQAQNYLTMMRQERAKDKWTEEQLLFINRLHLFTVMWLSGNVRFVDKGDGSKEPEIISDPDESKNECTEEDRKQVRAAIENYLKQAKKS</sequence>
<organism evidence="3 4">
    <name type="scientific">Dichotomicrobium thermohalophilum</name>
    <dbReference type="NCBI Taxonomy" id="933063"/>
    <lineage>
        <taxon>Bacteria</taxon>
        <taxon>Pseudomonadati</taxon>
        <taxon>Pseudomonadota</taxon>
        <taxon>Alphaproteobacteria</taxon>
        <taxon>Hyphomicrobiales</taxon>
        <taxon>Hyphomicrobiaceae</taxon>
        <taxon>Dichotomicrobium</taxon>
    </lineage>
</organism>
<evidence type="ECO:0000256" key="2">
    <source>
        <dbReference type="SAM" id="SignalP"/>
    </source>
</evidence>
<evidence type="ECO:0000313" key="4">
    <source>
        <dbReference type="Proteomes" id="UP000266273"/>
    </source>
</evidence>
<comment type="caution">
    <text evidence="3">The sequence shown here is derived from an EMBL/GenBank/DDBJ whole genome shotgun (WGS) entry which is preliminary data.</text>
</comment>
<feature type="region of interest" description="Disordered" evidence="1">
    <location>
        <begin position="147"/>
        <end position="169"/>
    </location>
</feature>
<dbReference type="Proteomes" id="UP000266273">
    <property type="component" value="Unassembled WGS sequence"/>
</dbReference>
<proteinExistence type="predicted"/>
<feature type="signal peptide" evidence="2">
    <location>
        <begin position="1"/>
        <end position="27"/>
    </location>
</feature>
<feature type="chain" id="PRO_5017361331" evidence="2">
    <location>
        <begin position="28"/>
        <end position="187"/>
    </location>
</feature>
<reference evidence="3 4" key="1">
    <citation type="submission" date="2018-08" db="EMBL/GenBank/DDBJ databases">
        <title>Genomic Encyclopedia of Archaeal and Bacterial Type Strains, Phase II (KMG-II): from individual species to whole genera.</title>
        <authorList>
            <person name="Goeker M."/>
        </authorList>
    </citation>
    <scope>NUCLEOTIDE SEQUENCE [LARGE SCALE GENOMIC DNA]</scope>
    <source>
        <strain evidence="3 4">DSM 5002</strain>
    </source>
</reference>
<dbReference type="AlphaFoldDB" id="A0A397Q0R5"/>
<accession>A0A397Q0R5</accession>
<dbReference type="EMBL" id="QXDF01000001">
    <property type="protein sequence ID" value="RIA55100.1"/>
    <property type="molecule type" value="Genomic_DNA"/>
</dbReference>
<gene>
    <name evidence="3" type="ORF">BXY53_0153</name>
</gene>
<name>A0A397Q0R5_9HYPH</name>
<evidence type="ECO:0000313" key="3">
    <source>
        <dbReference type="EMBL" id="RIA55100.1"/>
    </source>
</evidence>
<evidence type="ECO:0000256" key="1">
    <source>
        <dbReference type="SAM" id="MobiDB-lite"/>
    </source>
</evidence>
<protein>
    <submittedName>
        <fullName evidence="3">Uncharacterized protein</fullName>
    </submittedName>
</protein>
<keyword evidence="4" id="KW-1185">Reference proteome</keyword>
<keyword evidence="2" id="KW-0732">Signal</keyword>